<sequence length="433" mass="46550">MSQSDNGQPSANPFGREIAPPGVMGGNPAATGSGNPQNPSSQSGNPQNLAPAGPQVNPASGSGVPEGPHLPPAVQTALSDCELIVDHFRTQRVDKASAIHQIYQKLVGTGVAELDVQTSFTSYLRAIEDHDEAERAAAARGAQRQPPARGGGVGAGLRRSPTPPAFERPGGRSNALELQYPWAVSEFIESSVYPLSPSLTKTLDILKVLLEDPKRAKRSLLTSARCPELPESEWTNLVSGRTINLDAVLSGLFSTTTDDERSEILGGGLELRFGTIAPTKTVSDAGTWTIAYDRARTATLYVFPHRAKELDDYRDFIIGMFAATHSSFHGRVIEFDKAARKRVSQRRDMELTDFHKFMDIKTALMDSTGVAVVSSQREPSSGPARKPKSEACNNWNNGRCSAAAGACRRLHVCNVCRVSSGHKGPDCPERPQN</sequence>
<feature type="domain" description="C3H1-type" evidence="3">
    <location>
        <begin position="386"/>
        <end position="414"/>
    </location>
</feature>
<keyword evidence="1" id="KW-0862">Zinc</keyword>
<evidence type="ECO:0000256" key="2">
    <source>
        <dbReference type="SAM" id="MobiDB-lite"/>
    </source>
</evidence>
<dbReference type="Proteomes" id="UP000620124">
    <property type="component" value="Unassembled WGS sequence"/>
</dbReference>
<feature type="compositionally biased region" description="Polar residues" evidence="2">
    <location>
        <begin position="30"/>
        <end position="48"/>
    </location>
</feature>
<keyword evidence="1" id="KW-0863">Zinc-finger</keyword>
<name>A0A8H6XGN1_9AGAR</name>
<dbReference type="AlphaFoldDB" id="A0A8H6XGN1"/>
<reference evidence="4" key="1">
    <citation type="submission" date="2020-05" db="EMBL/GenBank/DDBJ databases">
        <title>Mycena genomes resolve the evolution of fungal bioluminescence.</title>
        <authorList>
            <person name="Tsai I.J."/>
        </authorList>
    </citation>
    <scope>NUCLEOTIDE SEQUENCE</scope>
    <source>
        <strain evidence="4">CCC161011</strain>
    </source>
</reference>
<dbReference type="InterPro" id="IPR000571">
    <property type="entry name" value="Znf_CCCH"/>
</dbReference>
<dbReference type="OrthoDB" id="2355984at2759"/>
<evidence type="ECO:0000313" key="5">
    <source>
        <dbReference type="Proteomes" id="UP000620124"/>
    </source>
</evidence>
<feature type="compositionally biased region" description="Low complexity" evidence="2">
    <location>
        <begin position="138"/>
        <end position="148"/>
    </location>
</feature>
<feature type="zinc finger region" description="C3H1-type" evidence="1">
    <location>
        <begin position="386"/>
        <end position="414"/>
    </location>
</feature>
<keyword evidence="5" id="KW-1185">Reference proteome</keyword>
<keyword evidence="1" id="KW-0479">Metal-binding</keyword>
<feature type="region of interest" description="Disordered" evidence="2">
    <location>
        <begin position="134"/>
        <end position="172"/>
    </location>
</feature>
<evidence type="ECO:0000256" key="1">
    <source>
        <dbReference type="PROSITE-ProRule" id="PRU00723"/>
    </source>
</evidence>
<accession>A0A8H6XGN1</accession>
<dbReference type="GO" id="GO:0008270">
    <property type="term" value="F:zinc ion binding"/>
    <property type="evidence" value="ECO:0007669"/>
    <property type="project" value="UniProtKB-KW"/>
</dbReference>
<evidence type="ECO:0000259" key="3">
    <source>
        <dbReference type="PROSITE" id="PS50103"/>
    </source>
</evidence>
<organism evidence="4 5">
    <name type="scientific">Mycena venus</name>
    <dbReference type="NCBI Taxonomy" id="2733690"/>
    <lineage>
        <taxon>Eukaryota</taxon>
        <taxon>Fungi</taxon>
        <taxon>Dikarya</taxon>
        <taxon>Basidiomycota</taxon>
        <taxon>Agaricomycotina</taxon>
        <taxon>Agaricomycetes</taxon>
        <taxon>Agaricomycetidae</taxon>
        <taxon>Agaricales</taxon>
        <taxon>Marasmiineae</taxon>
        <taxon>Mycenaceae</taxon>
        <taxon>Mycena</taxon>
    </lineage>
</organism>
<evidence type="ECO:0000313" key="4">
    <source>
        <dbReference type="EMBL" id="KAF7340206.1"/>
    </source>
</evidence>
<feature type="compositionally biased region" description="Polar residues" evidence="2">
    <location>
        <begin position="1"/>
        <end position="11"/>
    </location>
</feature>
<gene>
    <name evidence="4" type="ORF">MVEN_01939200</name>
</gene>
<dbReference type="EMBL" id="JACAZI010000019">
    <property type="protein sequence ID" value="KAF7340206.1"/>
    <property type="molecule type" value="Genomic_DNA"/>
</dbReference>
<proteinExistence type="predicted"/>
<protein>
    <recommendedName>
        <fullName evidence="3">C3H1-type domain-containing protein</fullName>
    </recommendedName>
</protein>
<comment type="caution">
    <text evidence="4">The sequence shown here is derived from an EMBL/GenBank/DDBJ whole genome shotgun (WGS) entry which is preliminary data.</text>
</comment>
<dbReference type="PROSITE" id="PS50103">
    <property type="entry name" value="ZF_C3H1"/>
    <property type="match status" value="1"/>
</dbReference>
<feature type="region of interest" description="Disordered" evidence="2">
    <location>
        <begin position="1"/>
        <end position="73"/>
    </location>
</feature>